<sequence length="88" mass="9341">MSDQKNATISDLYCCAAPMMRLLERLGFEAVRDETSIKVSPEDHAFLTSTIQNLAQLIARVPHEGSRLGADCCSSGGASGEGGESPLQ</sequence>
<keyword evidence="2" id="KW-1185">Reference proteome</keyword>
<dbReference type="RefSeq" id="WP_262567518.1">
    <property type="nucleotide sequence ID" value="NZ_JAPFCC010000001.1"/>
</dbReference>
<gene>
    <name evidence="1" type="ORF">NX722_07865</name>
</gene>
<protein>
    <submittedName>
        <fullName evidence="1">Uncharacterized protein</fullName>
    </submittedName>
</protein>
<name>A0ABT3MT63_9GAMM</name>
<dbReference type="EMBL" id="JAPFCC010000001">
    <property type="protein sequence ID" value="MCW7552565.1"/>
    <property type="molecule type" value="Genomic_DNA"/>
</dbReference>
<comment type="caution">
    <text evidence="1">The sequence shown here is derived from an EMBL/GenBank/DDBJ whole genome shotgun (WGS) entry which is preliminary data.</text>
</comment>
<accession>A0ABT3MT63</accession>
<proteinExistence type="predicted"/>
<dbReference type="Proteomes" id="UP001209854">
    <property type="component" value="Unassembled WGS sequence"/>
</dbReference>
<reference evidence="1 2" key="1">
    <citation type="submission" date="2022-10" db="EMBL/GenBank/DDBJ databases">
        <title>High-quality genome sequences of two octocoral-associated bacteria, Endozoicomonas euniceicola EF212 and Endozoicomonas gorgoniicola PS125.</title>
        <authorList>
            <person name="Chiou Y.-J."/>
            <person name="Chen Y.-H."/>
        </authorList>
    </citation>
    <scope>NUCLEOTIDE SEQUENCE [LARGE SCALE GENOMIC DNA]</scope>
    <source>
        <strain evidence="1 2">PS125</strain>
    </source>
</reference>
<evidence type="ECO:0000313" key="1">
    <source>
        <dbReference type="EMBL" id="MCW7552565.1"/>
    </source>
</evidence>
<evidence type="ECO:0000313" key="2">
    <source>
        <dbReference type="Proteomes" id="UP001209854"/>
    </source>
</evidence>
<organism evidence="1 2">
    <name type="scientific">Endozoicomonas gorgoniicola</name>
    <dbReference type="NCBI Taxonomy" id="1234144"/>
    <lineage>
        <taxon>Bacteria</taxon>
        <taxon>Pseudomonadati</taxon>
        <taxon>Pseudomonadota</taxon>
        <taxon>Gammaproteobacteria</taxon>
        <taxon>Oceanospirillales</taxon>
        <taxon>Endozoicomonadaceae</taxon>
        <taxon>Endozoicomonas</taxon>
    </lineage>
</organism>